<sequence length="27" mass="2978">MFPAKKLSKMDPNNVALNGFVSAGRER</sequence>
<evidence type="ECO:0000313" key="2">
    <source>
        <dbReference type="Proteomes" id="UP000183567"/>
    </source>
</evidence>
<organism evidence="1 2">
    <name type="scientific">Rhizopogon vesiculosus</name>
    <dbReference type="NCBI Taxonomy" id="180088"/>
    <lineage>
        <taxon>Eukaryota</taxon>
        <taxon>Fungi</taxon>
        <taxon>Dikarya</taxon>
        <taxon>Basidiomycota</taxon>
        <taxon>Agaricomycotina</taxon>
        <taxon>Agaricomycetes</taxon>
        <taxon>Agaricomycetidae</taxon>
        <taxon>Boletales</taxon>
        <taxon>Suillineae</taxon>
        <taxon>Rhizopogonaceae</taxon>
        <taxon>Rhizopogon</taxon>
    </lineage>
</organism>
<dbReference type="AlphaFoldDB" id="A0A1J8QN12"/>
<reference evidence="1 2" key="1">
    <citation type="submission" date="2016-03" db="EMBL/GenBank/DDBJ databases">
        <title>Comparative genomics of the ectomycorrhizal sister species Rhizopogon vinicolor and Rhizopogon vesiculosus (Basidiomycota: Boletales) reveals a divergence of the mating type B locus.</title>
        <authorList>
            <person name="Mujic A.B."/>
            <person name="Kuo A."/>
            <person name="Tritt A."/>
            <person name="Lipzen A."/>
            <person name="Chen C."/>
            <person name="Johnson J."/>
            <person name="Sharma A."/>
            <person name="Barry K."/>
            <person name="Grigoriev I.V."/>
            <person name="Spatafora J.W."/>
        </authorList>
    </citation>
    <scope>NUCLEOTIDE SEQUENCE [LARGE SCALE GENOMIC DNA]</scope>
    <source>
        <strain evidence="1 2">AM-OR11-056</strain>
    </source>
</reference>
<keyword evidence="2" id="KW-1185">Reference proteome</keyword>
<accession>A0A1J8QN12</accession>
<evidence type="ECO:0000313" key="1">
    <source>
        <dbReference type="EMBL" id="OJA14792.1"/>
    </source>
</evidence>
<protein>
    <submittedName>
        <fullName evidence="1">Uncharacterized protein</fullName>
    </submittedName>
</protein>
<dbReference type="EMBL" id="LVVM01003483">
    <property type="protein sequence ID" value="OJA14792.1"/>
    <property type="molecule type" value="Genomic_DNA"/>
</dbReference>
<comment type="caution">
    <text evidence="1">The sequence shown here is derived from an EMBL/GenBank/DDBJ whole genome shotgun (WGS) entry which is preliminary data.</text>
</comment>
<dbReference type="Proteomes" id="UP000183567">
    <property type="component" value="Unassembled WGS sequence"/>
</dbReference>
<name>A0A1J8QN12_9AGAM</name>
<proteinExistence type="predicted"/>
<gene>
    <name evidence="1" type="ORF">AZE42_09719</name>
</gene>